<feature type="compositionally biased region" description="Basic and acidic residues" evidence="1">
    <location>
        <begin position="1"/>
        <end position="12"/>
    </location>
</feature>
<feature type="compositionally biased region" description="Basic and acidic residues" evidence="1">
    <location>
        <begin position="20"/>
        <end position="52"/>
    </location>
</feature>
<proteinExistence type="predicted"/>
<feature type="compositionally biased region" description="Basic residues" evidence="1">
    <location>
        <begin position="53"/>
        <end position="69"/>
    </location>
</feature>
<organism evidence="2 3">
    <name type="scientific">Pleurodeles waltl</name>
    <name type="common">Iberian ribbed newt</name>
    <dbReference type="NCBI Taxonomy" id="8319"/>
    <lineage>
        <taxon>Eukaryota</taxon>
        <taxon>Metazoa</taxon>
        <taxon>Chordata</taxon>
        <taxon>Craniata</taxon>
        <taxon>Vertebrata</taxon>
        <taxon>Euteleostomi</taxon>
        <taxon>Amphibia</taxon>
        <taxon>Batrachia</taxon>
        <taxon>Caudata</taxon>
        <taxon>Salamandroidea</taxon>
        <taxon>Salamandridae</taxon>
        <taxon>Pleurodelinae</taxon>
        <taxon>Pleurodeles</taxon>
    </lineage>
</organism>
<evidence type="ECO:0000313" key="2">
    <source>
        <dbReference type="EMBL" id="KAJ1170146.1"/>
    </source>
</evidence>
<protein>
    <submittedName>
        <fullName evidence="2">Uncharacterized protein</fullName>
    </submittedName>
</protein>
<dbReference type="Proteomes" id="UP001066276">
    <property type="component" value="Chromosome 4_1"/>
</dbReference>
<feature type="region of interest" description="Disordered" evidence="1">
    <location>
        <begin position="1"/>
        <end position="75"/>
    </location>
</feature>
<evidence type="ECO:0000313" key="3">
    <source>
        <dbReference type="Proteomes" id="UP001066276"/>
    </source>
</evidence>
<evidence type="ECO:0000256" key="1">
    <source>
        <dbReference type="SAM" id="MobiDB-lite"/>
    </source>
</evidence>
<reference evidence="2" key="1">
    <citation type="journal article" date="2022" name="bioRxiv">
        <title>Sequencing and chromosome-scale assembly of the giantPleurodeles waltlgenome.</title>
        <authorList>
            <person name="Brown T."/>
            <person name="Elewa A."/>
            <person name="Iarovenko S."/>
            <person name="Subramanian E."/>
            <person name="Araus A.J."/>
            <person name="Petzold A."/>
            <person name="Susuki M."/>
            <person name="Suzuki K.-i.T."/>
            <person name="Hayashi T."/>
            <person name="Toyoda A."/>
            <person name="Oliveira C."/>
            <person name="Osipova E."/>
            <person name="Leigh N.D."/>
            <person name="Simon A."/>
            <person name="Yun M.H."/>
        </authorList>
    </citation>
    <scope>NUCLEOTIDE SEQUENCE</scope>
    <source>
        <strain evidence="2">20211129_DDA</strain>
        <tissue evidence="2">Liver</tissue>
    </source>
</reference>
<name>A0AAV7T1D4_PLEWA</name>
<comment type="caution">
    <text evidence="2">The sequence shown here is derived from an EMBL/GenBank/DDBJ whole genome shotgun (WGS) entry which is preliminary data.</text>
</comment>
<dbReference type="AlphaFoldDB" id="A0AAV7T1D4"/>
<gene>
    <name evidence="2" type="ORF">NDU88_002027</name>
</gene>
<accession>A0AAV7T1D4</accession>
<dbReference type="EMBL" id="JANPWB010000007">
    <property type="protein sequence ID" value="KAJ1170146.1"/>
    <property type="molecule type" value="Genomic_DNA"/>
</dbReference>
<keyword evidence="3" id="KW-1185">Reference proteome</keyword>
<sequence length="75" mass="8936">MKRREECHRGAPQEENAVEETSRASPEQREQRTIGRKREADRPATFWEERSPVRYRKRKKAVSHKSTIKKTKEGD</sequence>